<dbReference type="AlphaFoldDB" id="A0AAV1DIB9"/>
<feature type="transmembrane region" description="Helical" evidence="2">
    <location>
        <begin position="357"/>
        <end position="386"/>
    </location>
</feature>
<evidence type="ECO:0000313" key="5">
    <source>
        <dbReference type="EMBL" id="CAI9107647.1"/>
    </source>
</evidence>
<gene>
    <name evidence="5" type="ORF">OLC1_LOCUS15907</name>
</gene>
<evidence type="ECO:0000259" key="3">
    <source>
        <dbReference type="Pfam" id="PF14111"/>
    </source>
</evidence>
<dbReference type="Pfam" id="PF14111">
    <property type="entry name" value="DUF4283"/>
    <property type="match status" value="1"/>
</dbReference>
<evidence type="ECO:0000259" key="4">
    <source>
        <dbReference type="Pfam" id="PF14392"/>
    </source>
</evidence>
<accession>A0AAV1DIB9</accession>
<keyword evidence="2" id="KW-0812">Transmembrane</keyword>
<feature type="region of interest" description="Disordered" evidence="1">
    <location>
        <begin position="247"/>
        <end position="272"/>
    </location>
</feature>
<dbReference type="InterPro" id="IPR025558">
    <property type="entry name" value="DUF4283"/>
</dbReference>
<dbReference type="PANTHER" id="PTHR31286">
    <property type="entry name" value="GLYCINE-RICH CELL WALL STRUCTURAL PROTEIN 1.8-LIKE"/>
    <property type="match status" value="1"/>
</dbReference>
<keyword evidence="2" id="KW-1133">Transmembrane helix</keyword>
<dbReference type="InterPro" id="IPR025836">
    <property type="entry name" value="Zn_knuckle_CX2CX4HX4C"/>
</dbReference>
<name>A0AAV1DIB9_OLDCO</name>
<feature type="domain" description="DUF4283" evidence="3">
    <location>
        <begin position="28"/>
        <end position="109"/>
    </location>
</feature>
<keyword evidence="2" id="KW-0472">Membrane</keyword>
<organism evidence="5 6">
    <name type="scientific">Oldenlandia corymbosa var. corymbosa</name>
    <dbReference type="NCBI Taxonomy" id="529605"/>
    <lineage>
        <taxon>Eukaryota</taxon>
        <taxon>Viridiplantae</taxon>
        <taxon>Streptophyta</taxon>
        <taxon>Embryophyta</taxon>
        <taxon>Tracheophyta</taxon>
        <taxon>Spermatophyta</taxon>
        <taxon>Magnoliopsida</taxon>
        <taxon>eudicotyledons</taxon>
        <taxon>Gunneridae</taxon>
        <taxon>Pentapetalae</taxon>
        <taxon>asterids</taxon>
        <taxon>lamiids</taxon>
        <taxon>Gentianales</taxon>
        <taxon>Rubiaceae</taxon>
        <taxon>Rubioideae</taxon>
        <taxon>Spermacoceae</taxon>
        <taxon>Hedyotis-Oldenlandia complex</taxon>
        <taxon>Oldenlandia</taxon>
    </lineage>
</organism>
<keyword evidence="6" id="KW-1185">Reference proteome</keyword>
<feature type="compositionally biased region" description="Polar residues" evidence="1">
    <location>
        <begin position="262"/>
        <end position="272"/>
    </location>
</feature>
<sequence length="423" mass="48467">MGKKGLIPAYSPIQLQPNRELSSRVASTCLIGKIIRDYPLHGPEVKSFAEQLWKCKKDFSVFEIKQKQNTFVFCFQERQDWINVLLDSPWNIKGGLLILSIWSPGKIPDELDLSSSPFWVQIHGLPVDYLTEETALKIGKILGKFICLDSTGFDDGKFSWKNFLRIRVIIDTRRPLLTGHWISRTGLKDIWVDYRYEKLGLFCYKCGRIGNRYMNCKFPEGKAKFGPWLSVPPCSDATAALRSFAAGRSSGDGGREVGEKANSGTTLSSVPPEQTRKEIIYQEEEDIALKEYLPHQIYHAADKVSRRHMNISLMWFKSILKITKQRLITNTIDSMAMMVNCWISYSRVVAAKANDIISWWFVLVMVAYFLYMVSKLIGVIQTSWLLKAYKGKASSQELEQDDHRKAIKDIMTLVSFFVLLKFL</sequence>
<evidence type="ECO:0000256" key="1">
    <source>
        <dbReference type="SAM" id="MobiDB-lite"/>
    </source>
</evidence>
<evidence type="ECO:0000313" key="6">
    <source>
        <dbReference type="Proteomes" id="UP001161247"/>
    </source>
</evidence>
<protein>
    <submittedName>
        <fullName evidence="5">OLC1v1007055C2</fullName>
    </submittedName>
</protein>
<dbReference type="EMBL" id="OX459122">
    <property type="protein sequence ID" value="CAI9107647.1"/>
    <property type="molecule type" value="Genomic_DNA"/>
</dbReference>
<dbReference type="Pfam" id="PF14392">
    <property type="entry name" value="zf-CCHC_4"/>
    <property type="match status" value="1"/>
</dbReference>
<dbReference type="InterPro" id="IPR040256">
    <property type="entry name" value="At4g02000-like"/>
</dbReference>
<proteinExistence type="predicted"/>
<dbReference type="PANTHER" id="PTHR31286:SF178">
    <property type="entry name" value="DUF4283 DOMAIN-CONTAINING PROTEIN"/>
    <property type="match status" value="1"/>
</dbReference>
<feature type="domain" description="Zinc knuckle CX2CX4HX4C" evidence="4">
    <location>
        <begin position="170"/>
        <end position="217"/>
    </location>
</feature>
<dbReference type="Proteomes" id="UP001161247">
    <property type="component" value="Chromosome 5"/>
</dbReference>
<reference evidence="5" key="1">
    <citation type="submission" date="2023-03" db="EMBL/GenBank/DDBJ databases">
        <authorList>
            <person name="Julca I."/>
        </authorList>
    </citation>
    <scope>NUCLEOTIDE SEQUENCE</scope>
</reference>
<evidence type="ECO:0000256" key="2">
    <source>
        <dbReference type="SAM" id="Phobius"/>
    </source>
</evidence>